<organism evidence="1 2">
    <name type="scientific">Paraburkholderia humisilvae</name>
    <dbReference type="NCBI Taxonomy" id="627669"/>
    <lineage>
        <taxon>Bacteria</taxon>
        <taxon>Pseudomonadati</taxon>
        <taxon>Pseudomonadota</taxon>
        <taxon>Betaproteobacteria</taxon>
        <taxon>Burkholderiales</taxon>
        <taxon>Burkholderiaceae</taxon>
        <taxon>Paraburkholderia</taxon>
    </lineage>
</organism>
<dbReference type="AlphaFoldDB" id="A0A6J5F7Y7"/>
<gene>
    <name evidence="1" type="ORF">LMG29542_07495</name>
</gene>
<evidence type="ECO:0000313" key="2">
    <source>
        <dbReference type="Proteomes" id="UP000494363"/>
    </source>
</evidence>
<protein>
    <submittedName>
        <fullName evidence="1">Uncharacterized protein</fullName>
    </submittedName>
</protein>
<dbReference type="EMBL" id="CADIKH010000090">
    <property type="protein sequence ID" value="CAB3773901.1"/>
    <property type="molecule type" value="Genomic_DNA"/>
</dbReference>
<evidence type="ECO:0000313" key="1">
    <source>
        <dbReference type="EMBL" id="CAB3773901.1"/>
    </source>
</evidence>
<accession>A0A6J5F7Y7</accession>
<dbReference type="Proteomes" id="UP000494363">
    <property type="component" value="Unassembled WGS sequence"/>
</dbReference>
<reference evidence="1 2" key="1">
    <citation type="submission" date="2020-04" db="EMBL/GenBank/DDBJ databases">
        <authorList>
            <person name="De Canck E."/>
        </authorList>
    </citation>
    <scope>NUCLEOTIDE SEQUENCE [LARGE SCALE GENOMIC DNA]</scope>
    <source>
        <strain evidence="1 2">LMG 29542</strain>
    </source>
</reference>
<name>A0A6J5F7Y7_9BURK</name>
<proteinExistence type="predicted"/>
<sequence>MLAAVERNSLDEIHPAIWRASQLADNGTCD</sequence>
<keyword evidence="2" id="KW-1185">Reference proteome</keyword>